<evidence type="ECO:0000313" key="1">
    <source>
        <dbReference type="EMBL" id="SDY05248.1"/>
    </source>
</evidence>
<sequence>MENNLILELIKFEIKKKKITKDSVIEKFEKASNRNDINRNFINISLDVSGFDEELIMNELVILQEHNRKRIKFDDGWESVSGFIHSFLLNETDKLVSISVPLPHIIKLLENIKKSN</sequence>
<name>A0A1H3GRI3_9FLAO</name>
<dbReference type="RefSeq" id="WP_091435300.1">
    <property type="nucleotide sequence ID" value="NZ_FNMV01000026.1"/>
</dbReference>
<dbReference type="AlphaFoldDB" id="A0A1H3GRI3"/>
<dbReference type="EMBL" id="FNMV01000026">
    <property type="protein sequence ID" value="SDY05248.1"/>
    <property type="molecule type" value="Genomic_DNA"/>
</dbReference>
<proteinExistence type="predicted"/>
<accession>A0A1H3GRI3</accession>
<dbReference type="Proteomes" id="UP000198569">
    <property type="component" value="Unassembled WGS sequence"/>
</dbReference>
<keyword evidence="2" id="KW-1185">Reference proteome</keyword>
<protein>
    <submittedName>
        <fullName evidence="1">Uncharacterized protein</fullName>
    </submittedName>
</protein>
<gene>
    <name evidence="1" type="ORF">SAMN05444338_1261</name>
</gene>
<organism evidence="1 2">
    <name type="scientific">Flavobacterium degerlachei</name>
    <dbReference type="NCBI Taxonomy" id="229203"/>
    <lineage>
        <taxon>Bacteria</taxon>
        <taxon>Pseudomonadati</taxon>
        <taxon>Bacteroidota</taxon>
        <taxon>Flavobacteriia</taxon>
        <taxon>Flavobacteriales</taxon>
        <taxon>Flavobacteriaceae</taxon>
        <taxon>Flavobacterium</taxon>
    </lineage>
</organism>
<reference evidence="2" key="1">
    <citation type="submission" date="2016-10" db="EMBL/GenBank/DDBJ databases">
        <authorList>
            <person name="Varghese N."/>
            <person name="Submissions S."/>
        </authorList>
    </citation>
    <scope>NUCLEOTIDE SEQUENCE [LARGE SCALE GENOMIC DNA]</scope>
    <source>
        <strain evidence="2">DSM 15718</strain>
    </source>
</reference>
<evidence type="ECO:0000313" key="2">
    <source>
        <dbReference type="Proteomes" id="UP000198569"/>
    </source>
</evidence>